<organism evidence="8 9">
    <name type="scientific">Leptobrachium leishanense</name>
    <name type="common">Leishan spiny toad</name>
    <dbReference type="NCBI Taxonomy" id="445787"/>
    <lineage>
        <taxon>Eukaryota</taxon>
        <taxon>Metazoa</taxon>
        <taxon>Chordata</taxon>
        <taxon>Craniata</taxon>
        <taxon>Vertebrata</taxon>
        <taxon>Euteleostomi</taxon>
        <taxon>Amphibia</taxon>
        <taxon>Batrachia</taxon>
        <taxon>Anura</taxon>
        <taxon>Pelobatoidea</taxon>
        <taxon>Megophryidae</taxon>
        <taxon>Leptobrachium</taxon>
    </lineage>
</organism>
<dbReference type="Pfam" id="PF01140">
    <property type="entry name" value="Gag_MA"/>
    <property type="match status" value="1"/>
</dbReference>
<keyword evidence="4" id="KW-0472">Membrane</keyword>
<evidence type="ECO:0008006" key="10">
    <source>
        <dbReference type="Google" id="ProtNLM"/>
    </source>
</evidence>
<evidence type="ECO:0000259" key="6">
    <source>
        <dbReference type="Pfam" id="PF01140"/>
    </source>
</evidence>
<evidence type="ECO:0000313" key="8">
    <source>
        <dbReference type="Ensembl" id="ENSLLEP00000031353.1"/>
    </source>
</evidence>
<feature type="domain" description="Core shell protein Gag P30" evidence="7">
    <location>
        <begin position="288"/>
        <end position="488"/>
    </location>
</feature>
<sequence>MGNGSSKPKKVKKGEMPLEYMVRNFEVLYATHDHGVDLSKEKLKLLCTIVWPLLVPEWPEQGSMDPELIQRVHSQITGRCGHPEQYPYIDIWRYCVKDKSHFIMMAGQNKKQVPPNNKNNGEYRKTVLVEHPEEIDSLPPPYPSCYGAAREDLSAAVARAERGEQAAAISRPAPSDPARGIAEEEEEEEEEGAGGGGDREVLPGTIEMPDGNVYKLVTPEDSGDEGGDVNQGATTRAANNIHKPREMYHHNPRKSKMQMPLREVPGPLLENGGPGPVQYTYVPFTTTDLFNWKKHTPLYSTNPAAVASMIESVMLTHNPTWADCQQLLLTMFTTEERARINNSARKILLAQAVEDSKAQPEAWAEEHYRKTDPKWPYNTGEGIAHLQTYRTAVIMGVKAGGKKPTNMRKIADIVQDFKETPSAFLERLLDAYRMYSPIDPEAVENQRLANSSFVSQSQRDIRNKIQRIVGFLGKGISELVEIANKVFHNRDLEEKREEIRKQRGHTGVVGYMGNGGGRDAPERGRARGRGGRGRGAPREPLEPNQCAWCRGEGHWRNECPAFLAKFGVQGEAGESGGQASNGQVTNGRYERNDGAGSGFVGLAGTSFEGQGIY</sequence>
<dbReference type="Ensembl" id="ENSLLET00000032562.1">
    <property type="protein sequence ID" value="ENSLLEP00000031353.1"/>
    <property type="gene ID" value="ENSLLEG00000019880.1"/>
</dbReference>
<dbReference type="Pfam" id="PF02093">
    <property type="entry name" value="Gag_p30"/>
    <property type="match status" value="1"/>
</dbReference>
<evidence type="ECO:0000256" key="4">
    <source>
        <dbReference type="ARBA" id="ARBA00023136"/>
    </source>
</evidence>
<evidence type="ECO:0000259" key="7">
    <source>
        <dbReference type="Pfam" id="PF02093"/>
    </source>
</evidence>
<dbReference type="GO" id="GO:0008270">
    <property type="term" value="F:zinc ion binding"/>
    <property type="evidence" value="ECO:0007669"/>
    <property type="project" value="InterPro"/>
</dbReference>
<keyword evidence="9" id="KW-1185">Reference proteome</keyword>
<dbReference type="SUPFAM" id="SSF57756">
    <property type="entry name" value="Retrovirus zinc finger-like domains"/>
    <property type="match status" value="1"/>
</dbReference>
<dbReference type="InterPro" id="IPR008919">
    <property type="entry name" value="Retrov_capsid_N"/>
</dbReference>
<evidence type="ECO:0000256" key="5">
    <source>
        <dbReference type="SAM" id="MobiDB-lite"/>
    </source>
</evidence>
<dbReference type="InterPro" id="IPR036946">
    <property type="entry name" value="G_retro_matrix_sf"/>
</dbReference>
<dbReference type="Gene3D" id="4.10.60.10">
    <property type="entry name" value="Zinc finger, CCHC-type"/>
    <property type="match status" value="1"/>
</dbReference>
<evidence type="ECO:0000256" key="2">
    <source>
        <dbReference type="ARBA" id="ARBA00022511"/>
    </source>
</evidence>
<feature type="domain" description="Gamma-retroviral matrix protein" evidence="6">
    <location>
        <begin position="26"/>
        <end position="103"/>
    </location>
</feature>
<dbReference type="GO" id="GO:0003676">
    <property type="term" value="F:nucleic acid binding"/>
    <property type="evidence" value="ECO:0007669"/>
    <property type="project" value="InterPro"/>
</dbReference>
<accession>A0A8C5Q3E9</accession>
<dbReference type="SUPFAM" id="SSF47943">
    <property type="entry name" value="Retrovirus capsid protein, N-terminal core domain"/>
    <property type="match status" value="1"/>
</dbReference>
<dbReference type="Proteomes" id="UP000694569">
    <property type="component" value="Unplaced"/>
</dbReference>
<protein>
    <recommendedName>
        <fullName evidence="10">Gag protein</fullName>
    </recommendedName>
</protein>
<dbReference type="Gene3D" id="1.10.150.180">
    <property type="entry name" value="Gamma-retroviral matrix domain"/>
    <property type="match status" value="1"/>
</dbReference>
<dbReference type="AlphaFoldDB" id="A0A8C5Q3E9"/>
<evidence type="ECO:0000313" key="9">
    <source>
        <dbReference type="Proteomes" id="UP000694569"/>
    </source>
</evidence>
<keyword evidence="2" id="KW-1032">Host cell membrane</keyword>
<dbReference type="GeneTree" id="ENSGT01150000288012"/>
<reference evidence="8" key="2">
    <citation type="submission" date="2025-09" db="UniProtKB">
        <authorList>
            <consortium name="Ensembl"/>
        </authorList>
    </citation>
    <scope>IDENTIFICATION</scope>
</reference>
<reference evidence="8" key="1">
    <citation type="submission" date="2025-08" db="UniProtKB">
        <authorList>
            <consortium name="Ensembl"/>
        </authorList>
    </citation>
    <scope>IDENTIFICATION</scope>
</reference>
<dbReference type="SUPFAM" id="SSF47836">
    <property type="entry name" value="Retroviral matrix proteins"/>
    <property type="match status" value="1"/>
</dbReference>
<comment type="subcellular location">
    <subcellularLocation>
        <location evidence="1">Host cell membrane</location>
    </subcellularLocation>
</comment>
<dbReference type="PANTHER" id="PTHR33166">
    <property type="entry name" value="GAG_P30 DOMAIN-CONTAINING PROTEIN"/>
    <property type="match status" value="1"/>
</dbReference>
<dbReference type="InterPro" id="IPR010999">
    <property type="entry name" value="Retrovr_matrix"/>
</dbReference>
<feature type="compositionally biased region" description="Acidic residues" evidence="5">
    <location>
        <begin position="183"/>
        <end position="192"/>
    </location>
</feature>
<keyword evidence="3" id="KW-1043">Host membrane</keyword>
<dbReference type="Gene3D" id="1.10.375.10">
    <property type="entry name" value="Human Immunodeficiency Virus Type 1 Capsid Protein"/>
    <property type="match status" value="1"/>
</dbReference>
<dbReference type="GO" id="GO:0019068">
    <property type="term" value="P:virion assembly"/>
    <property type="evidence" value="ECO:0007669"/>
    <property type="project" value="InterPro"/>
</dbReference>
<proteinExistence type="predicted"/>
<feature type="region of interest" description="Disordered" evidence="5">
    <location>
        <begin position="507"/>
        <end position="541"/>
    </location>
</feature>
<feature type="compositionally biased region" description="Polar residues" evidence="5">
    <location>
        <begin position="577"/>
        <end position="586"/>
    </location>
</feature>
<evidence type="ECO:0000256" key="3">
    <source>
        <dbReference type="ARBA" id="ARBA00022870"/>
    </source>
</evidence>
<evidence type="ECO:0000256" key="1">
    <source>
        <dbReference type="ARBA" id="ARBA00004165"/>
    </source>
</evidence>
<feature type="region of interest" description="Disordered" evidence="5">
    <location>
        <begin position="159"/>
        <end position="214"/>
    </location>
</feature>
<name>A0A8C5Q3E9_9ANUR</name>
<dbReference type="InterPro" id="IPR003036">
    <property type="entry name" value="Gag_P30"/>
</dbReference>
<feature type="region of interest" description="Disordered" evidence="5">
    <location>
        <begin position="572"/>
        <end position="595"/>
    </location>
</feature>
<dbReference type="InterPro" id="IPR050462">
    <property type="entry name" value="Retroviral_Gag-Pol_poly"/>
</dbReference>
<dbReference type="InterPro" id="IPR036875">
    <property type="entry name" value="Znf_CCHC_sf"/>
</dbReference>
<dbReference type="InterPro" id="IPR000840">
    <property type="entry name" value="G_retro_matrix"/>
</dbReference>